<dbReference type="SUPFAM" id="SSF69572">
    <property type="entry name" value="Activating enzymes of the ubiquitin-like proteins"/>
    <property type="match status" value="1"/>
</dbReference>
<feature type="domain" description="Ubiquitin-activating enzyme SCCH" evidence="7">
    <location>
        <begin position="146"/>
        <end position="185"/>
    </location>
</feature>
<gene>
    <name evidence="8" type="primary">UBA2_1</name>
    <name evidence="8" type="ORF">HK099_000918</name>
</gene>
<dbReference type="InterPro" id="IPR023318">
    <property type="entry name" value="Ub_act_enz_dom_a_sf"/>
</dbReference>
<keyword evidence="6" id="KW-0175">Coiled coil</keyword>
<sequence length="406" mass="46265">IHCIVWAKSYLFNQLFGKDDEDDVSNEVLNSEDAKVEELEELKKETLALKNLKQQTGKENFPDLVFKKVFETDIERLLTMEDLWKTRQKPIPLYYDKITETKDSTVSLTGVELEQKVLSLDHLKKIFISSVVNLSKRYLMEKKKDSKFCLEFDKDDEDSLDFVTTCANFRATIYGIENQSRFKVKEMAGNIIPAIATTNAVIAGIIVLQGIKILNSNIDDCKNSYLVYTSKGRSQLLANEKLSKPNPSCSVCQATYLQAELNTDETTLSELLQFLVRGKKSSGGLDLQGEISVEENGRLIYDLDFEDNLNSTLTELQLTSEKKILINAENEEEISFCIIVFIKNLKNLKKNEIKIIGEKNLQKKLLKKRESDEQLEPETKKKLKVEPANNAKLLNVDNDDDVVLVL</sequence>
<protein>
    <submittedName>
        <fullName evidence="8">E1 ubiquitin-activating protein uba2</fullName>
    </submittedName>
</protein>
<feature type="coiled-coil region" evidence="6">
    <location>
        <begin position="29"/>
        <end position="59"/>
    </location>
</feature>
<dbReference type="Gene3D" id="3.10.290.20">
    <property type="entry name" value="Ubiquitin-like 2 activating enzyme e1b. Chain: B, domain 3"/>
    <property type="match status" value="1"/>
</dbReference>
<dbReference type="AlphaFoldDB" id="A0AAD5XVA0"/>
<dbReference type="Proteomes" id="UP001211065">
    <property type="component" value="Unassembled WGS sequence"/>
</dbReference>
<evidence type="ECO:0000256" key="1">
    <source>
        <dbReference type="ARBA" id="ARBA00005673"/>
    </source>
</evidence>
<keyword evidence="3" id="KW-0833">Ubl conjugation pathway</keyword>
<evidence type="ECO:0000256" key="6">
    <source>
        <dbReference type="SAM" id="Coils"/>
    </source>
</evidence>
<proteinExistence type="inferred from homology"/>
<keyword evidence="9" id="KW-1185">Reference proteome</keyword>
<evidence type="ECO:0000256" key="5">
    <source>
        <dbReference type="ARBA" id="ARBA00043952"/>
    </source>
</evidence>
<evidence type="ECO:0000313" key="8">
    <source>
        <dbReference type="EMBL" id="KAJ3205123.1"/>
    </source>
</evidence>
<comment type="pathway">
    <text evidence="5">Protein modification.</text>
</comment>
<evidence type="ECO:0000259" key="7">
    <source>
        <dbReference type="Pfam" id="PF10585"/>
    </source>
</evidence>
<dbReference type="InterPro" id="IPR019572">
    <property type="entry name" value="UBA_E1_SCCH"/>
</dbReference>
<feature type="non-terminal residue" evidence="8">
    <location>
        <position position="1"/>
    </location>
</feature>
<evidence type="ECO:0000256" key="2">
    <source>
        <dbReference type="ARBA" id="ARBA00022741"/>
    </source>
</evidence>
<accession>A0AAD5XVA0</accession>
<comment type="caution">
    <text evidence="8">The sequence shown here is derived from an EMBL/GenBank/DDBJ whole genome shotgun (WGS) entry which is preliminary data.</text>
</comment>
<dbReference type="EMBL" id="JADGJW010001231">
    <property type="protein sequence ID" value="KAJ3205123.1"/>
    <property type="molecule type" value="Genomic_DNA"/>
</dbReference>
<dbReference type="InterPro" id="IPR035985">
    <property type="entry name" value="Ubiquitin-activating_enz"/>
</dbReference>
<organism evidence="8 9">
    <name type="scientific">Clydaea vesicula</name>
    <dbReference type="NCBI Taxonomy" id="447962"/>
    <lineage>
        <taxon>Eukaryota</taxon>
        <taxon>Fungi</taxon>
        <taxon>Fungi incertae sedis</taxon>
        <taxon>Chytridiomycota</taxon>
        <taxon>Chytridiomycota incertae sedis</taxon>
        <taxon>Chytridiomycetes</taxon>
        <taxon>Lobulomycetales</taxon>
        <taxon>Lobulomycetaceae</taxon>
        <taxon>Clydaea</taxon>
    </lineage>
</organism>
<comment type="similarity">
    <text evidence="1">Belongs to the ubiquitin-activating E1 family.</text>
</comment>
<name>A0AAD5XVA0_9FUNG</name>
<dbReference type="GO" id="GO:0008641">
    <property type="term" value="F:ubiquitin-like modifier activating enzyme activity"/>
    <property type="evidence" value="ECO:0007669"/>
    <property type="project" value="InterPro"/>
</dbReference>
<dbReference type="GO" id="GO:0005524">
    <property type="term" value="F:ATP binding"/>
    <property type="evidence" value="ECO:0007669"/>
    <property type="project" value="UniProtKB-KW"/>
</dbReference>
<evidence type="ECO:0000256" key="4">
    <source>
        <dbReference type="ARBA" id="ARBA00022840"/>
    </source>
</evidence>
<keyword evidence="4" id="KW-0067">ATP-binding</keyword>
<reference evidence="8" key="1">
    <citation type="submission" date="2020-05" db="EMBL/GenBank/DDBJ databases">
        <title>Phylogenomic resolution of chytrid fungi.</title>
        <authorList>
            <person name="Stajich J.E."/>
            <person name="Amses K."/>
            <person name="Simmons R."/>
            <person name="Seto K."/>
            <person name="Myers J."/>
            <person name="Bonds A."/>
            <person name="Quandt C.A."/>
            <person name="Barry K."/>
            <person name="Liu P."/>
            <person name="Grigoriev I."/>
            <person name="Longcore J.E."/>
            <person name="James T.Y."/>
        </authorList>
    </citation>
    <scope>NUCLEOTIDE SEQUENCE</scope>
    <source>
        <strain evidence="8">JEL0476</strain>
    </source>
</reference>
<evidence type="ECO:0000313" key="9">
    <source>
        <dbReference type="Proteomes" id="UP001211065"/>
    </source>
</evidence>
<keyword evidence="2" id="KW-0547">Nucleotide-binding</keyword>
<dbReference type="Pfam" id="PF10585">
    <property type="entry name" value="UBA_E1_SCCH"/>
    <property type="match status" value="1"/>
</dbReference>
<evidence type="ECO:0000256" key="3">
    <source>
        <dbReference type="ARBA" id="ARBA00022786"/>
    </source>
</evidence>
<dbReference type="Gene3D" id="1.10.10.520">
    <property type="entry name" value="Ubiquitin activating enzymes (Uba3). Chain: B, domain 2"/>
    <property type="match status" value="1"/>
</dbReference>